<reference evidence="2" key="1">
    <citation type="submission" date="2020-01" db="EMBL/GenBank/DDBJ databases">
        <authorList>
            <consortium name="DOE Joint Genome Institute"/>
            <person name="Haridas S."/>
            <person name="Albert R."/>
            <person name="Binder M."/>
            <person name="Bloem J."/>
            <person name="Labutti K."/>
            <person name="Salamov A."/>
            <person name="Andreopoulos B."/>
            <person name="Baker S.E."/>
            <person name="Barry K."/>
            <person name="Bills G."/>
            <person name="Bluhm B.H."/>
            <person name="Cannon C."/>
            <person name="Castanera R."/>
            <person name="Culley D.E."/>
            <person name="Daum C."/>
            <person name="Ezra D."/>
            <person name="Gonzalez J.B."/>
            <person name="Henrissat B."/>
            <person name="Kuo A."/>
            <person name="Liang C."/>
            <person name="Lipzen A."/>
            <person name="Lutzoni F."/>
            <person name="Magnuson J."/>
            <person name="Mondo S."/>
            <person name="Nolan M."/>
            <person name="Ohm R."/>
            <person name="Pangilinan J."/>
            <person name="Park H.-J."/>
            <person name="Ramirez L."/>
            <person name="Alfaro M."/>
            <person name="Sun H."/>
            <person name="Tritt A."/>
            <person name="Yoshinaga Y."/>
            <person name="Zwiers L.-H."/>
            <person name="Turgeon B.G."/>
            <person name="Goodwin S.B."/>
            <person name="Spatafora J.W."/>
            <person name="Crous P.W."/>
            <person name="Grigoriev I.V."/>
        </authorList>
    </citation>
    <scope>NUCLEOTIDE SEQUENCE</scope>
    <source>
        <strain evidence="2">CBS 394.84</strain>
    </source>
</reference>
<dbReference type="EMBL" id="ML976616">
    <property type="protein sequence ID" value="KAF1844523.1"/>
    <property type="molecule type" value="Genomic_DNA"/>
</dbReference>
<organism evidence="2 3">
    <name type="scientific">Cucurbitaria berberidis CBS 394.84</name>
    <dbReference type="NCBI Taxonomy" id="1168544"/>
    <lineage>
        <taxon>Eukaryota</taxon>
        <taxon>Fungi</taxon>
        <taxon>Dikarya</taxon>
        <taxon>Ascomycota</taxon>
        <taxon>Pezizomycotina</taxon>
        <taxon>Dothideomycetes</taxon>
        <taxon>Pleosporomycetidae</taxon>
        <taxon>Pleosporales</taxon>
        <taxon>Pleosporineae</taxon>
        <taxon>Cucurbitariaceae</taxon>
        <taxon>Cucurbitaria</taxon>
    </lineage>
</organism>
<keyword evidence="3" id="KW-1185">Reference proteome</keyword>
<evidence type="ECO:0000256" key="1">
    <source>
        <dbReference type="SAM" id="MobiDB-lite"/>
    </source>
</evidence>
<name>A0A9P4L7V0_9PLEO</name>
<comment type="caution">
    <text evidence="2">The sequence shown here is derived from an EMBL/GenBank/DDBJ whole genome shotgun (WGS) entry which is preliminary data.</text>
</comment>
<gene>
    <name evidence="2" type="ORF">K460DRAFT_93315</name>
</gene>
<accession>A0A9P4L7V0</accession>
<dbReference type="RefSeq" id="XP_040787086.1">
    <property type="nucleotide sequence ID" value="XM_040938819.1"/>
</dbReference>
<proteinExistence type="predicted"/>
<dbReference type="Proteomes" id="UP000800039">
    <property type="component" value="Unassembled WGS sequence"/>
</dbReference>
<dbReference type="AlphaFoldDB" id="A0A9P4L7V0"/>
<protein>
    <submittedName>
        <fullName evidence="2">Uncharacterized protein</fullName>
    </submittedName>
</protein>
<feature type="compositionally biased region" description="Basic and acidic residues" evidence="1">
    <location>
        <begin position="310"/>
        <end position="322"/>
    </location>
</feature>
<feature type="region of interest" description="Disordered" evidence="1">
    <location>
        <begin position="296"/>
        <end position="331"/>
    </location>
</feature>
<evidence type="ECO:0000313" key="2">
    <source>
        <dbReference type="EMBL" id="KAF1844523.1"/>
    </source>
</evidence>
<dbReference type="OrthoDB" id="3792666at2759"/>
<dbReference type="GeneID" id="63856076"/>
<evidence type="ECO:0000313" key="3">
    <source>
        <dbReference type="Proteomes" id="UP000800039"/>
    </source>
</evidence>
<sequence length="331" mass="37431">MPPTARIPTLEFRSLLLPPIRIPLRAIRSLCRPQCAPAALHATRLPQCLVQRRSLHLYKTARAKTALGMHKIINFSPYEIAEPAASEHKVNLVEGKEDSTIVAKDVSLQELYDNHVKPGYMLYLTQEVQKKTAENIEKLKKEDIPGEARNYAIVKAHTRFVKVEAGQKGKQLGGLKIVIVTLANPVDYFQLALDRAYQFIANGSPVEFRIRMKGANLGKENRLGPGDADVWPWMHNHFPHIRPDFILKAMPEGTFFLVEPVSDGRHVQFVMAKQAEQMPRISLTTRLQHVKTSVKKSIEQGKQGQLPKAMRKELRDGGHEDYSVDTGMPRR</sequence>